<dbReference type="InterPro" id="IPR023606">
    <property type="entry name" value="CoA-Trfase_III_dom_1_sf"/>
</dbReference>
<sequence>MTGGRNAWLPLSGLRVLDFSLLLPGPFATVTLADLGAEVIKIEPPAGDFARRMAGPMHAMANRNKRTLALDLKNPAVRPLIERLARWADVAVEGFRPGVAQRLGVDHATLSALNPRLVYCSISGYGQHGPARDTPGHDLNYLAASGALMFPGHWHGAPQRSGIPVADLAGASFAIIAILAALHERQCSGRGAHLDLALADAALAFATARHGLDAEGPSRAHLYPTNDIFETADGRSLALGLIEPHFWAGFVAASADLAPDFARPAWADEAGRLADGDALHRRLTEVLRLLSSAQWLARFARHDVPAQTVLSPAEAGRSPQAQARALVMERDGERHLPFPVWANGRRGGHLECTAAAVGAHGPEILTALGLSAAQIAALHAAGAVTLPPTNPHNRTEKTPE</sequence>
<reference evidence="1 2" key="1">
    <citation type="submission" date="2023-09" db="EMBL/GenBank/DDBJ databases">
        <authorList>
            <person name="Rey-Velasco X."/>
        </authorList>
    </citation>
    <scope>NUCLEOTIDE SEQUENCE [LARGE SCALE GENOMIC DNA]</scope>
    <source>
        <strain evidence="1 2">W345</strain>
    </source>
</reference>
<proteinExistence type="predicted"/>
<dbReference type="PANTHER" id="PTHR48228">
    <property type="entry name" value="SUCCINYL-COA--D-CITRAMALATE COA-TRANSFERASE"/>
    <property type="match status" value="1"/>
</dbReference>
<organism evidence="1 2">
    <name type="scientific">Banduia mediterranea</name>
    <dbReference type="NCBI Taxonomy" id="3075609"/>
    <lineage>
        <taxon>Bacteria</taxon>
        <taxon>Pseudomonadati</taxon>
        <taxon>Pseudomonadota</taxon>
        <taxon>Gammaproteobacteria</taxon>
        <taxon>Nevskiales</taxon>
        <taxon>Algiphilaceae</taxon>
        <taxon>Banduia</taxon>
    </lineage>
</organism>
<evidence type="ECO:0000313" key="1">
    <source>
        <dbReference type="EMBL" id="MDT0496147.1"/>
    </source>
</evidence>
<comment type="caution">
    <text evidence="1">The sequence shown here is derived from an EMBL/GenBank/DDBJ whole genome shotgun (WGS) entry which is preliminary data.</text>
</comment>
<dbReference type="InterPro" id="IPR044855">
    <property type="entry name" value="CoA-Trfase_III_dom3_sf"/>
</dbReference>
<protein>
    <submittedName>
        <fullName evidence="1">CaiB/BaiF CoA-transferase family protein</fullName>
    </submittedName>
</protein>
<dbReference type="Proteomes" id="UP001254608">
    <property type="component" value="Unassembled WGS sequence"/>
</dbReference>
<keyword evidence="2" id="KW-1185">Reference proteome</keyword>
<dbReference type="InterPro" id="IPR050509">
    <property type="entry name" value="CoA-transferase_III"/>
</dbReference>
<dbReference type="InterPro" id="IPR003673">
    <property type="entry name" value="CoA-Trfase_fam_III"/>
</dbReference>
<name>A0ABU2WE39_9GAMM</name>
<dbReference type="EMBL" id="JAVRIC010000002">
    <property type="protein sequence ID" value="MDT0496147.1"/>
    <property type="molecule type" value="Genomic_DNA"/>
</dbReference>
<dbReference type="Gene3D" id="3.30.1540.10">
    <property type="entry name" value="formyl-coa transferase, domain 3"/>
    <property type="match status" value="1"/>
</dbReference>
<accession>A0ABU2WE39</accession>
<gene>
    <name evidence="1" type="ORF">RM530_02040</name>
</gene>
<dbReference type="RefSeq" id="WP_311363538.1">
    <property type="nucleotide sequence ID" value="NZ_JAVRIC010000002.1"/>
</dbReference>
<dbReference type="Gene3D" id="3.40.50.10540">
    <property type="entry name" value="Crotonobetainyl-coa:carnitine coa-transferase, domain 1"/>
    <property type="match status" value="1"/>
</dbReference>
<evidence type="ECO:0000313" key="2">
    <source>
        <dbReference type="Proteomes" id="UP001254608"/>
    </source>
</evidence>
<dbReference type="Pfam" id="PF02515">
    <property type="entry name" value="CoA_transf_3"/>
    <property type="match status" value="1"/>
</dbReference>
<dbReference type="PANTHER" id="PTHR48228:SF5">
    <property type="entry name" value="ALPHA-METHYLACYL-COA RACEMASE"/>
    <property type="match status" value="1"/>
</dbReference>
<dbReference type="SUPFAM" id="SSF89796">
    <property type="entry name" value="CoA-transferase family III (CaiB/BaiF)"/>
    <property type="match status" value="1"/>
</dbReference>